<dbReference type="InterPro" id="IPR014794">
    <property type="entry name" value="DUF1779"/>
</dbReference>
<protein>
    <recommendedName>
        <fullName evidence="3">TATA-box binding protein</fullName>
    </recommendedName>
</protein>
<accession>A0A1L3MM23</accession>
<dbReference type="InterPro" id="IPR036209">
    <property type="entry name" value="YwmB-like_sf"/>
</dbReference>
<dbReference type="RefSeq" id="WP_072578191.1">
    <property type="nucleotide sequence ID" value="NZ_CP016020.1"/>
</dbReference>
<dbReference type="KEGG" id="bwh:A9C19_00780"/>
<dbReference type="AlphaFoldDB" id="A0A1L3MM23"/>
<dbReference type="Gene3D" id="3.30.360.40">
    <property type="entry name" value="YwmB-like"/>
    <property type="match status" value="1"/>
</dbReference>
<evidence type="ECO:0008006" key="3">
    <source>
        <dbReference type="Google" id="ProtNLM"/>
    </source>
</evidence>
<evidence type="ECO:0000313" key="1">
    <source>
        <dbReference type="EMBL" id="APH03405.1"/>
    </source>
</evidence>
<dbReference type="Proteomes" id="UP000181936">
    <property type="component" value="Chromosome"/>
</dbReference>
<dbReference type="Gene3D" id="3.30.2030.10">
    <property type="entry name" value="YwmB-like"/>
    <property type="match status" value="1"/>
</dbReference>
<dbReference type="STRING" id="1547283.A9C19_00780"/>
<organism evidence="1 2">
    <name type="scientific">Bacillus weihaiensis</name>
    <dbReference type="NCBI Taxonomy" id="1547283"/>
    <lineage>
        <taxon>Bacteria</taxon>
        <taxon>Bacillati</taxon>
        <taxon>Bacillota</taxon>
        <taxon>Bacilli</taxon>
        <taxon>Bacillales</taxon>
        <taxon>Bacillaceae</taxon>
        <taxon>Bacillus</taxon>
    </lineage>
</organism>
<proteinExistence type="predicted"/>
<dbReference type="Pfam" id="PF08680">
    <property type="entry name" value="DUF1779"/>
    <property type="match status" value="1"/>
</dbReference>
<gene>
    <name evidence="1" type="ORF">A9C19_00780</name>
</gene>
<keyword evidence="2" id="KW-1185">Reference proteome</keyword>
<name>A0A1L3MM23_9BACI</name>
<sequence length="241" mass="27520">MRKKEWIMAVVILFLGLSMVNNIGAQGNDSKLELISSALEKRNIEVSEWSLYSKKNIEKKSISEVKQMTSQYRQYTWTFMKENDVFKAVGIRNDEEKAVTEKFQIITTLTNHHSQTYMLFEVLGTKEIDNWNAMSEAIHAQIFDIFQEDSAIYACMMGTVSDKMKDSLINETDIILGLFQAEPVEELTEENFLSISAETPLWEDFIPTNDDKMNMQIALRTDGLGGKTTVVIGTPIITSEY</sequence>
<dbReference type="SUPFAM" id="SSF143842">
    <property type="entry name" value="YwmB-like"/>
    <property type="match status" value="1"/>
</dbReference>
<dbReference type="OrthoDB" id="2374820at2"/>
<evidence type="ECO:0000313" key="2">
    <source>
        <dbReference type="Proteomes" id="UP000181936"/>
    </source>
</evidence>
<dbReference type="EMBL" id="CP016020">
    <property type="protein sequence ID" value="APH03405.1"/>
    <property type="molecule type" value="Genomic_DNA"/>
</dbReference>
<reference evidence="1 2" key="1">
    <citation type="journal article" date="2016" name="Sci. Rep.">
        <title>Complete genome sequence and transcriptomic analysis of a novel marine strain Bacillus weihaiensis reveals the mechanism of brown algae degradation.</title>
        <authorList>
            <person name="Zhu Y."/>
            <person name="Chen P."/>
            <person name="Bao Y."/>
            <person name="Men Y."/>
            <person name="Zeng Y."/>
            <person name="Yang J."/>
            <person name="Sun J."/>
            <person name="Sun Y."/>
        </authorList>
    </citation>
    <scope>NUCLEOTIDE SEQUENCE [LARGE SCALE GENOMIC DNA]</scope>
    <source>
        <strain evidence="1 2">Alg07</strain>
    </source>
</reference>